<comment type="caution">
    <text evidence="1">The sequence shown here is derived from an EMBL/GenBank/DDBJ whole genome shotgun (WGS) entry which is preliminary data.</text>
</comment>
<evidence type="ECO:0000313" key="1">
    <source>
        <dbReference type="EMBL" id="MBP3961366.1"/>
    </source>
</evidence>
<sequence length="57" mass="6577">MHQSRKEQSVERISRRLLHADRREALIFAEMEENIEASADFGGFAATPRRSPVGEHR</sequence>
<evidence type="ECO:0000313" key="2">
    <source>
        <dbReference type="Proteomes" id="UP000673394"/>
    </source>
</evidence>
<protein>
    <submittedName>
        <fullName evidence="1">Uncharacterized protein</fullName>
    </submittedName>
</protein>
<name>A0ABS5C5U1_9BACL</name>
<gene>
    <name evidence="1" type="ORF">I8J30_01480</name>
</gene>
<keyword evidence="2" id="KW-1185">Reference proteome</keyword>
<proteinExistence type="predicted"/>
<dbReference type="EMBL" id="JAGKSP010000001">
    <property type="protein sequence ID" value="MBP3961366.1"/>
    <property type="molecule type" value="Genomic_DNA"/>
</dbReference>
<dbReference type="Proteomes" id="UP000673394">
    <property type="component" value="Unassembled WGS sequence"/>
</dbReference>
<reference evidence="1 2" key="1">
    <citation type="submission" date="2021-04" db="EMBL/GenBank/DDBJ databases">
        <title>Paenibacillus sp. DLE-14 whole genome sequence.</title>
        <authorList>
            <person name="Ham Y.J."/>
        </authorList>
    </citation>
    <scope>NUCLEOTIDE SEQUENCE [LARGE SCALE GENOMIC DNA]</scope>
    <source>
        <strain evidence="1 2">DLE-14</strain>
    </source>
</reference>
<accession>A0ABS5C5U1</accession>
<organism evidence="1 2">
    <name type="scientific">Paenibacillus lignilyticus</name>
    <dbReference type="NCBI Taxonomy" id="1172615"/>
    <lineage>
        <taxon>Bacteria</taxon>
        <taxon>Bacillati</taxon>
        <taxon>Bacillota</taxon>
        <taxon>Bacilli</taxon>
        <taxon>Bacillales</taxon>
        <taxon>Paenibacillaceae</taxon>
        <taxon>Paenibacillus</taxon>
    </lineage>
</organism>
<dbReference type="RefSeq" id="WP_210654770.1">
    <property type="nucleotide sequence ID" value="NZ_JAGKSP010000001.1"/>
</dbReference>